<name>A0A4Y2L853_ARAVE</name>
<protein>
    <submittedName>
        <fullName evidence="1">Uncharacterized protein</fullName>
    </submittedName>
</protein>
<accession>A0A4Y2L853</accession>
<organism evidence="1 2">
    <name type="scientific">Araneus ventricosus</name>
    <name type="common">Orbweaver spider</name>
    <name type="synonym">Epeira ventricosa</name>
    <dbReference type="NCBI Taxonomy" id="182803"/>
    <lineage>
        <taxon>Eukaryota</taxon>
        <taxon>Metazoa</taxon>
        <taxon>Ecdysozoa</taxon>
        <taxon>Arthropoda</taxon>
        <taxon>Chelicerata</taxon>
        <taxon>Arachnida</taxon>
        <taxon>Araneae</taxon>
        <taxon>Araneomorphae</taxon>
        <taxon>Entelegynae</taxon>
        <taxon>Araneoidea</taxon>
        <taxon>Araneidae</taxon>
        <taxon>Araneus</taxon>
    </lineage>
</organism>
<dbReference type="AlphaFoldDB" id="A0A4Y2L853"/>
<evidence type="ECO:0000313" key="1">
    <source>
        <dbReference type="EMBL" id="GBN10674.1"/>
    </source>
</evidence>
<reference evidence="1 2" key="1">
    <citation type="journal article" date="2019" name="Sci. Rep.">
        <title>Orb-weaving spider Araneus ventricosus genome elucidates the spidroin gene catalogue.</title>
        <authorList>
            <person name="Kono N."/>
            <person name="Nakamura H."/>
            <person name="Ohtoshi R."/>
            <person name="Moran D.A.P."/>
            <person name="Shinohara A."/>
            <person name="Yoshida Y."/>
            <person name="Fujiwara M."/>
            <person name="Mori M."/>
            <person name="Tomita M."/>
            <person name="Arakawa K."/>
        </authorList>
    </citation>
    <scope>NUCLEOTIDE SEQUENCE [LARGE SCALE GENOMIC DNA]</scope>
</reference>
<gene>
    <name evidence="1" type="ORF">AVEN_207642_1</name>
</gene>
<evidence type="ECO:0000313" key="2">
    <source>
        <dbReference type="Proteomes" id="UP000499080"/>
    </source>
</evidence>
<dbReference type="EMBL" id="BGPR01005490">
    <property type="protein sequence ID" value="GBN10674.1"/>
    <property type="molecule type" value="Genomic_DNA"/>
</dbReference>
<comment type="caution">
    <text evidence="1">The sequence shown here is derived from an EMBL/GenBank/DDBJ whole genome shotgun (WGS) entry which is preliminary data.</text>
</comment>
<proteinExistence type="predicted"/>
<sequence length="82" mass="9521">MIAFKRLDQLWTSLERDPTVKALYSEFLNEYESLHHMEEVKEDTDLDAGYYLPHHGILRPDNKTTKLRVVFNASSITSSGYS</sequence>
<keyword evidence="2" id="KW-1185">Reference proteome</keyword>
<dbReference type="Proteomes" id="UP000499080">
    <property type="component" value="Unassembled WGS sequence"/>
</dbReference>
<dbReference type="OrthoDB" id="8065733at2759"/>